<keyword evidence="5 9" id="KW-0808">Transferase</keyword>
<dbReference type="HAMAP" id="MF_01023">
    <property type="entry name" value="HisC_aminotrans_2"/>
    <property type="match status" value="1"/>
</dbReference>
<evidence type="ECO:0000256" key="6">
    <source>
        <dbReference type="ARBA" id="ARBA00022898"/>
    </source>
</evidence>
<dbReference type="RefSeq" id="WP_094941772.1">
    <property type="nucleotide sequence ID" value="NZ_NOKQ01000134.1"/>
</dbReference>
<dbReference type="InterPro" id="IPR004839">
    <property type="entry name" value="Aminotransferase_I/II_large"/>
</dbReference>
<dbReference type="Proteomes" id="UP000217065">
    <property type="component" value="Unassembled WGS sequence"/>
</dbReference>
<comment type="cofactor">
    <cofactor evidence="1 9">
        <name>pyridoxal 5'-phosphate</name>
        <dbReference type="ChEBI" id="CHEBI:597326"/>
    </cofactor>
</comment>
<keyword evidence="6 9" id="KW-0663">Pyridoxal phosphate</keyword>
<proteinExistence type="inferred from homology"/>
<dbReference type="NCBIfam" id="TIGR01141">
    <property type="entry name" value="hisC"/>
    <property type="match status" value="1"/>
</dbReference>
<dbReference type="PANTHER" id="PTHR43643:SF3">
    <property type="entry name" value="HISTIDINOL-PHOSPHATE AMINOTRANSFERASE"/>
    <property type="match status" value="1"/>
</dbReference>
<organism evidence="11 12">
    <name type="scientific">Tetzosporium hominis</name>
    <dbReference type="NCBI Taxonomy" id="2020506"/>
    <lineage>
        <taxon>Bacteria</taxon>
        <taxon>Bacillati</taxon>
        <taxon>Bacillota</taxon>
        <taxon>Bacilli</taxon>
        <taxon>Bacillales</taxon>
        <taxon>Caryophanaceae</taxon>
        <taxon>Tetzosporium</taxon>
    </lineage>
</organism>
<dbReference type="GO" id="GO:0000105">
    <property type="term" value="P:L-histidine biosynthetic process"/>
    <property type="evidence" value="ECO:0007669"/>
    <property type="project" value="UniProtKB-UniRule"/>
</dbReference>
<dbReference type="GO" id="GO:0004400">
    <property type="term" value="F:histidinol-phosphate transaminase activity"/>
    <property type="evidence" value="ECO:0007669"/>
    <property type="project" value="UniProtKB-UniRule"/>
</dbReference>
<dbReference type="InterPro" id="IPR001917">
    <property type="entry name" value="Aminotrans_II_pyridoxalP_BS"/>
</dbReference>
<dbReference type="OrthoDB" id="9813612at2"/>
<dbReference type="Gene3D" id="3.90.1150.10">
    <property type="entry name" value="Aspartate Aminotransferase, domain 1"/>
    <property type="match status" value="1"/>
</dbReference>
<comment type="catalytic activity">
    <reaction evidence="8 9">
        <text>L-histidinol phosphate + 2-oxoglutarate = 3-(imidazol-4-yl)-2-oxopropyl phosphate + L-glutamate</text>
        <dbReference type="Rhea" id="RHEA:23744"/>
        <dbReference type="ChEBI" id="CHEBI:16810"/>
        <dbReference type="ChEBI" id="CHEBI:29985"/>
        <dbReference type="ChEBI" id="CHEBI:57766"/>
        <dbReference type="ChEBI" id="CHEBI:57980"/>
        <dbReference type="EC" id="2.6.1.9"/>
    </reaction>
</comment>
<name>A0A264W791_9BACL</name>
<reference evidence="11 12" key="1">
    <citation type="submission" date="2017-07" db="EMBL/GenBank/DDBJ databases">
        <title>Tetzosporium hominis gen.nov. sp.nov.</title>
        <authorList>
            <person name="Tetz G."/>
            <person name="Tetz V."/>
        </authorList>
    </citation>
    <scope>NUCLEOTIDE SEQUENCE [LARGE SCALE GENOMIC DNA]</scope>
    <source>
        <strain evidence="11 12">VT-49</strain>
    </source>
</reference>
<dbReference type="SUPFAM" id="SSF53383">
    <property type="entry name" value="PLP-dependent transferases"/>
    <property type="match status" value="1"/>
</dbReference>
<dbReference type="EC" id="2.6.1.9" evidence="9"/>
<dbReference type="PROSITE" id="PS00599">
    <property type="entry name" value="AA_TRANSFER_CLASS_2"/>
    <property type="match status" value="1"/>
</dbReference>
<dbReference type="EMBL" id="NOKQ01000134">
    <property type="protein sequence ID" value="OZS79391.1"/>
    <property type="molecule type" value="Genomic_DNA"/>
</dbReference>
<sequence>MKFKQQLKGLQAYKPGRTMDEVKKQFGLQEVIKLASNENPYGSSPKVREALTNASLDFALYPDGYASSLREAVAAHLSVKPEQLIFGNGSDEVILLVTRALLSPEVNSVGADITFSQYAHNARIEGSPYIAVPLKEDGSHDLDAMLDQVTEETAVVWICNPNNPTGTLTPSKEIYTFLQKVPNDVLIVLDEAYYEYVSSEDYEESLSWIQEFPNLLILRTFSKAYGLAAFRVGYGVGSEEVVQQLEPTREPFNNTSISQVAAQVALADQQFIQQTVEQNEKGKQQYIEFCNEHKLRYYPTETNFILIDIEQDSDEAFHYLMSKGYIIRSGKSLGLPGTIRITIGTKEQNEGLLRELSHLVSKEKV</sequence>
<comment type="pathway">
    <text evidence="2 9">Amino-acid biosynthesis; L-histidine biosynthesis; L-histidine from 5-phospho-alpha-D-ribose 1-diphosphate: step 7/9.</text>
</comment>
<comment type="caution">
    <text evidence="11">The sequence shown here is derived from an EMBL/GenBank/DDBJ whole genome shotgun (WGS) entry which is preliminary data.</text>
</comment>
<keyword evidence="4 9" id="KW-0032">Aminotransferase</keyword>
<dbReference type="InterPro" id="IPR015421">
    <property type="entry name" value="PyrdxlP-dep_Trfase_major"/>
</dbReference>
<dbReference type="GO" id="GO:0030170">
    <property type="term" value="F:pyridoxal phosphate binding"/>
    <property type="evidence" value="ECO:0007669"/>
    <property type="project" value="InterPro"/>
</dbReference>
<dbReference type="InterPro" id="IPR015422">
    <property type="entry name" value="PyrdxlP-dep_Trfase_small"/>
</dbReference>
<dbReference type="AlphaFoldDB" id="A0A264W791"/>
<evidence type="ECO:0000313" key="12">
    <source>
        <dbReference type="Proteomes" id="UP000217065"/>
    </source>
</evidence>
<evidence type="ECO:0000256" key="8">
    <source>
        <dbReference type="ARBA" id="ARBA00047481"/>
    </source>
</evidence>
<dbReference type="UniPathway" id="UPA00031">
    <property type="reaction ID" value="UER00012"/>
</dbReference>
<gene>
    <name evidence="9" type="primary">hisC</name>
    <name evidence="11" type="ORF">CF394_02925</name>
</gene>
<dbReference type="InterPro" id="IPR015424">
    <property type="entry name" value="PyrdxlP-dep_Trfase"/>
</dbReference>
<evidence type="ECO:0000256" key="1">
    <source>
        <dbReference type="ARBA" id="ARBA00001933"/>
    </source>
</evidence>
<dbReference type="Pfam" id="PF00155">
    <property type="entry name" value="Aminotran_1_2"/>
    <property type="match status" value="1"/>
</dbReference>
<dbReference type="CDD" id="cd00609">
    <property type="entry name" value="AAT_like"/>
    <property type="match status" value="1"/>
</dbReference>
<evidence type="ECO:0000256" key="4">
    <source>
        <dbReference type="ARBA" id="ARBA00022576"/>
    </source>
</evidence>
<dbReference type="InterPro" id="IPR005861">
    <property type="entry name" value="HisP_aminotrans"/>
</dbReference>
<dbReference type="InterPro" id="IPR050106">
    <property type="entry name" value="HistidinolP_aminotransfase"/>
</dbReference>
<evidence type="ECO:0000256" key="7">
    <source>
        <dbReference type="ARBA" id="ARBA00023102"/>
    </source>
</evidence>
<comment type="subunit">
    <text evidence="3 9">Homodimer.</text>
</comment>
<keyword evidence="9" id="KW-0028">Amino-acid biosynthesis</keyword>
<feature type="domain" description="Aminotransferase class I/classII large" evidence="10">
    <location>
        <begin position="30"/>
        <end position="355"/>
    </location>
</feature>
<protein>
    <recommendedName>
        <fullName evidence="9">Histidinol-phosphate aminotransferase</fullName>
        <ecNumber evidence="9">2.6.1.9</ecNumber>
    </recommendedName>
    <alternativeName>
        <fullName evidence="9">Imidazole acetol-phosphate transaminase</fullName>
    </alternativeName>
</protein>
<dbReference type="PANTHER" id="PTHR43643">
    <property type="entry name" value="HISTIDINOL-PHOSPHATE AMINOTRANSFERASE 2"/>
    <property type="match status" value="1"/>
</dbReference>
<evidence type="ECO:0000259" key="10">
    <source>
        <dbReference type="Pfam" id="PF00155"/>
    </source>
</evidence>
<keyword evidence="7 9" id="KW-0368">Histidine biosynthesis</keyword>
<evidence type="ECO:0000256" key="2">
    <source>
        <dbReference type="ARBA" id="ARBA00005011"/>
    </source>
</evidence>
<evidence type="ECO:0000313" key="11">
    <source>
        <dbReference type="EMBL" id="OZS79391.1"/>
    </source>
</evidence>
<evidence type="ECO:0000256" key="5">
    <source>
        <dbReference type="ARBA" id="ARBA00022679"/>
    </source>
</evidence>
<keyword evidence="12" id="KW-1185">Reference proteome</keyword>
<evidence type="ECO:0000256" key="9">
    <source>
        <dbReference type="HAMAP-Rule" id="MF_01023"/>
    </source>
</evidence>
<accession>A0A264W791</accession>
<evidence type="ECO:0000256" key="3">
    <source>
        <dbReference type="ARBA" id="ARBA00011738"/>
    </source>
</evidence>
<dbReference type="Gene3D" id="3.40.640.10">
    <property type="entry name" value="Type I PLP-dependent aspartate aminotransferase-like (Major domain)"/>
    <property type="match status" value="1"/>
</dbReference>
<comment type="similarity">
    <text evidence="9">Belongs to the class-II pyridoxal-phosphate-dependent aminotransferase family. Histidinol-phosphate aminotransferase subfamily.</text>
</comment>
<feature type="modified residue" description="N6-(pyridoxal phosphate)lysine" evidence="9">
    <location>
        <position position="223"/>
    </location>
</feature>